<evidence type="ECO:0000313" key="2">
    <source>
        <dbReference type="Proteomes" id="UP000275267"/>
    </source>
</evidence>
<name>A0A3L6R071_PANMI</name>
<dbReference type="AlphaFoldDB" id="A0A3L6R071"/>
<protein>
    <submittedName>
        <fullName evidence="1">Uncharacterized protein</fullName>
    </submittedName>
</protein>
<dbReference type="Proteomes" id="UP000275267">
    <property type="component" value="Unassembled WGS sequence"/>
</dbReference>
<reference evidence="2" key="1">
    <citation type="journal article" date="2019" name="Nat. Commun.">
        <title>The genome of broomcorn millet.</title>
        <authorList>
            <person name="Zou C."/>
            <person name="Miki D."/>
            <person name="Li D."/>
            <person name="Tang Q."/>
            <person name="Xiao L."/>
            <person name="Rajput S."/>
            <person name="Deng P."/>
            <person name="Jia W."/>
            <person name="Huang R."/>
            <person name="Zhang M."/>
            <person name="Sun Y."/>
            <person name="Hu J."/>
            <person name="Fu X."/>
            <person name="Schnable P.S."/>
            <person name="Li F."/>
            <person name="Zhang H."/>
            <person name="Feng B."/>
            <person name="Zhu X."/>
            <person name="Liu R."/>
            <person name="Schnable J.C."/>
            <person name="Zhu J.-K."/>
            <person name="Zhang H."/>
        </authorList>
    </citation>
    <scope>NUCLEOTIDE SEQUENCE [LARGE SCALE GENOMIC DNA]</scope>
</reference>
<dbReference type="EMBL" id="PQIB02000010">
    <property type="protein sequence ID" value="RLM92872.1"/>
    <property type="molecule type" value="Genomic_DNA"/>
</dbReference>
<sequence>MVALECVSDESGVSSYLAILGSLIRTERDVEELRSRRILFSTMSDQRTAEFFEALMDPLPRQELYLRTLEGIVHLRARGG</sequence>
<accession>A0A3L6R071</accession>
<keyword evidence="2" id="KW-1185">Reference proteome</keyword>
<dbReference type="STRING" id="4540.A0A3L6R071"/>
<dbReference type="Pfam" id="PF03140">
    <property type="entry name" value="DUF247"/>
    <property type="match status" value="1"/>
</dbReference>
<gene>
    <name evidence="1" type="ORF">C2845_PM08G06150</name>
</gene>
<dbReference type="InterPro" id="IPR004158">
    <property type="entry name" value="DUF247_pln"/>
</dbReference>
<proteinExistence type="predicted"/>
<evidence type="ECO:0000313" key="1">
    <source>
        <dbReference type="EMBL" id="RLM92872.1"/>
    </source>
</evidence>
<comment type="caution">
    <text evidence="1">The sequence shown here is derived from an EMBL/GenBank/DDBJ whole genome shotgun (WGS) entry which is preliminary data.</text>
</comment>
<organism evidence="1 2">
    <name type="scientific">Panicum miliaceum</name>
    <name type="common">Proso millet</name>
    <name type="synonym">Broomcorn millet</name>
    <dbReference type="NCBI Taxonomy" id="4540"/>
    <lineage>
        <taxon>Eukaryota</taxon>
        <taxon>Viridiplantae</taxon>
        <taxon>Streptophyta</taxon>
        <taxon>Embryophyta</taxon>
        <taxon>Tracheophyta</taxon>
        <taxon>Spermatophyta</taxon>
        <taxon>Magnoliopsida</taxon>
        <taxon>Liliopsida</taxon>
        <taxon>Poales</taxon>
        <taxon>Poaceae</taxon>
        <taxon>PACMAD clade</taxon>
        <taxon>Panicoideae</taxon>
        <taxon>Panicodae</taxon>
        <taxon>Paniceae</taxon>
        <taxon>Panicinae</taxon>
        <taxon>Panicum</taxon>
        <taxon>Panicum sect. Panicum</taxon>
    </lineage>
</organism>